<feature type="compositionally biased region" description="Polar residues" evidence="1">
    <location>
        <begin position="1"/>
        <end position="15"/>
    </location>
</feature>
<sequence>MNEDGTQWVTRTHSSLPPERVARPARPAPRPVAVVECTACGTADFPEEMPGGLCGPCRVRVEEREVTVEQAELVRELRARLQEGREEFRRRLRTGRS</sequence>
<keyword evidence="3" id="KW-1185">Reference proteome</keyword>
<proteinExistence type="predicted"/>
<dbReference type="PATRIC" id="fig|1678637.3.peg.2842"/>
<comment type="caution">
    <text evidence="2">The sequence shown here is derived from an EMBL/GenBank/DDBJ whole genome shotgun (WGS) entry which is preliminary data.</text>
</comment>
<protein>
    <submittedName>
        <fullName evidence="2">Uncharacterized protein</fullName>
    </submittedName>
</protein>
<accession>A0A0K9XG87</accession>
<dbReference type="EMBL" id="LFXA01000008">
    <property type="protein sequence ID" value="KNB52106.1"/>
    <property type="molecule type" value="Genomic_DNA"/>
</dbReference>
<dbReference type="Proteomes" id="UP000037288">
    <property type="component" value="Unassembled WGS sequence"/>
</dbReference>
<feature type="region of interest" description="Disordered" evidence="1">
    <location>
        <begin position="1"/>
        <end position="28"/>
    </location>
</feature>
<gene>
    <name evidence="2" type="ORF">AC230_13180</name>
</gene>
<reference evidence="3" key="1">
    <citation type="submission" date="2015-07" db="EMBL/GenBank/DDBJ databases">
        <title>Draft genome sequence of Streptomyces sp. CMAA 1322, a bacterium isolated from Caatinga biome, from dry forest semiarid of Brazil.</title>
        <authorList>
            <person name="Santos S.N."/>
            <person name="Gacesa R."/>
            <person name="Taketani R.G."/>
            <person name="Long P.F."/>
            <person name="Melo I.S."/>
        </authorList>
    </citation>
    <scope>NUCLEOTIDE SEQUENCE [LARGE SCALE GENOMIC DNA]</scope>
    <source>
        <strain evidence="3">CMAA 1322</strain>
    </source>
</reference>
<name>A0A0K9XG87_9ACTN</name>
<evidence type="ECO:0000256" key="1">
    <source>
        <dbReference type="SAM" id="MobiDB-lite"/>
    </source>
</evidence>
<evidence type="ECO:0000313" key="3">
    <source>
        <dbReference type="Proteomes" id="UP000037288"/>
    </source>
</evidence>
<evidence type="ECO:0000313" key="2">
    <source>
        <dbReference type="EMBL" id="KNB52106.1"/>
    </source>
</evidence>
<dbReference type="AlphaFoldDB" id="A0A0K9XG87"/>
<organism evidence="2 3">
    <name type="scientific">Streptomyces caatingaensis</name>
    <dbReference type="NCBI Taxonomy" id="1678637"/>
    <lineage>
        <taxon>Bacteria</taxon>
        <taxon>Bacillati</taxon>
        <taxon>Actinomycetota</taxon>
        <taxon>Actinomycetes</taxon>
        <taxon>Kitasatosporales</taxon>
        <taxon>Streptomycetaceae</taxon>
        <taxon>Streptomyces</taxon>
    </lineage>
</organism>